<dbReference type="SUPFAM" id="SSF56935">
    <property type="entry name" value="Porins"/>
    <property type="match status" value="1"/>
</dbReference>
<organism evidence="5 6">
    <name type="scientific">Segatella copri</name>
    <dbReference type="NCBI Taxonomy" id="165179"/>
    <lineage>
        <taxon>Bacteria</taxon>
        <taxon>Pseudomonadati</taxon>
        <taxon>Bacteroidota</taxon>
        <taxon>Bacteroidia</taxon>
        <taxon>Bacteroidales</taxon>
        <taxon>Prevotellaceae</taxon>
        <taxon>Segatella</taxon>
    </lineage>
</organism>
<dbReference type="AlphaFoldDB" id="A0A646HMP2"/>
<dbReference type="Proteomes" id="UP000420635">
    <property type="component" value="Unassembled WGS sequence"/>
</dbReference>
<comment type="caution">
    <text evidence="5">The sequence shown here is derived from an EMBL/GenBank/DDBJ whole genome shotgun (WGS) entry which is preliminary data.</text>
</comment>
<dbReference type="EMBL" id="VZBQ01000098">
    <property type="protein sequence ID" value="MQN89887.1"/>
    <property type="molecule type" value="Genomic_DNA"/>
</dbReference>
<dbReference type="InterPro" id="IPR041700">
    <property type="entry name" value="OMP_b-brl_3"/>
</dbReference>
<sequence length="270" mass="30909">MNPTLNASWKANPGNILNLSFSSSSQFPSYWSTMSSIYYASTYMEIWGNPHLKPYSTYETNLMWTIKSRHTLMAFAEFQPNYSVQLPYQTTDHLAVIMKETNFDYNHTIGIRASTTFGIGNWMNGSVSATGIYRHDKSNDFFDLPFNRKHISAVLAGNLSVQLSRSHHIHFILNPFYQSKAIQGLYDIKSVFLLIAMLRWASDNDKWSIVVKGSNIFNEGFSTKSVQGNQDYHMNIKQDWASASISIIYKIGKYKEKRTKNVDTSRMGVN</sequence>
<evidence type="ECO:0000259" key="4">
    <source>
        <dbReference type="Pfam" id="PF14905"/>
    </source>
</evidence>
<reference evidence="6" key="1">
    <citation type="submission" date="2019-09" db="EMBL/GenBank/DDBJ databases">
        <title>Distinct polysaccharide growth profiles of human intestinal Prevotella copri isolates.</title>
        <authorList>
            <person name="Fehlner-Peach H."/>
            <person name="Magnabosco C."/>
            <person name="Raghavan V."/>
            <person name="Scher J.U."/>
            <person name="Tett A."/>
            <person name="Cox L.M."/>
            <person name="Gottsegen C."/>
            <person name="Watters A."/>
            <person name="Wiltshire- Gordon J.D."/>
            <person name="Segata N."/>
            <person name="Bonneau R."/>
            <person name="Littman D.R."/>
        </authorList>
    </citation>
    <scope>NUCLEOTIDE SEQUENCE [LARGE SCALE GENOMIC DNA]</scope>
    <source>
        <strain evidence="6">iP54</strain>
    </source>
</reference>
<proteinExistence type="predicted"/>
<comment type="subcellular location">
    <subcellularLocation>
        <location evidence="1">Cell outer membrane</location>
    </subcellularLocation>
</comment>
<feature type="domain" description="Outer membrane protein beta-barrel" evidence="4">
    <location>
        <begin position="3"/>
        <end position="247"/>
    </location>
</feature>
<evidence type="ECO:0000313" key="6">
    <source>
        <dbReference type="Proteomes" id="UP000420635"/>
    </source>
</evidence>
<dbReference type="GO" id="GO:0009279">
    <property type="term" value="C:cell outer membrane"/>
    <property type="evidence" value="ECO:0007669"/>
    <property type="project" value="UniProtKB-SubCell"/>
</dbReference>
<dbReference type="Pfam" id="PF14905">
    <property type="entry name" value="OMP_b-brl_3"/>
    <property type="match status" value="1"/>
</dbReference>
<accession>A0A646HMP2</accession>
<evidence type="ECO:0000313" key="5">
    <source>
        <dbReference type="EMBL" id="MQN89887.1"/>
    </source>
</evidence>
<protein>
    <submittedName>
        <fullName evidence="5">Outer membrane beta-barrel protein</fullName>
    </submittedName>
</protein>
<dbReference type="Gene3D" id="2.40.170.20">
    <property type="entry name" value="TonB-dependent receptor, beta-barrel domain"/>
    <property type="match status" value="1"/>
</dbReference>
<keyword evidence="3" id="KW-0998">Cell outer membrane</keyword>
<dbReference type="InterPro" id="IPR036942">
    <property type="entry name" value="Beta-barrel_TonB_sf"/>
</dbReference>
<evidence type="ECO:0000256" key="1">
    <source>
        <dbReference type="ARBA" id="ARBA00004442"/>
    </source>
</evidence>
<evidence type="ECO:0000256" key="3">
    <source>
        <dbReference type="ARBA" id="ARBA00023237"/>
    </source>
</evidence>
<name>A0A646HMP2_9BACT</name>
<evidence type="ECO:0000256" key="2">
    <source>
        <dbReference type="ARBA" id="ARBA00023136"/>
    </source>
</evidence>
<keyword evidence="2" id="KW-0472">Membrane</keyword>
<gene>
    <name evidence="5" type="ORF">F7D59_08505</name>
</gene>